<protein>
    <recommendedName>
        <fullName evidence="5">MYND-type domain-containing protein</fullName>
    </recommendedName>
</protein>
<evidence type="ECO:0000256" key="3">
    <source>
        <dbReference type="ARBA" id="ARBA00022833"/>
    </source>
</evidence>
<evidence type="ECO:0000256" key="4">
    <source>
        <dbReference type="PROSITE-ProRule" id="PRU00134"/>
    </source>
</evidence>
<dbReference type="InParanoid" id="A0A165CL65"/>
<evidence type="ECO:0000259" key="5">
    <source>
        <dbReference type="PROSITE" id="PS50865"/>
    </source>
</evidence>
<dbReference type="Gene3D" id="6.10.140.2220">
    <property type="match status" value="1"/>
</dbReference>
<evidence type="ECO:0000313" key="7">
    <source>
        <dbReference type="Proteomes" id="UP000077266"/>
    </source>
</evidence>
<keyword evidence="2 4" id="KW-0863">Zinc-finger</keyword>
<dbReference type="OrthoDB" id="3149405at2759"/>
<dbReference type="SUPFAM" id="SSF144232">
    <property type="entry name" value="HIT/MYND zinc finger-like"/>
    <property type="match status" value="1"/>
</dbReference>
<dbReference type="EMBL" id="KV426309">
    <property type="protein sequence ID" value="KZV82671.1"/>
    <property type="molecule type" value="Genomic_DNA"/>
</dbReference>
<accession>A0A165CL65</accession>
<gene>
    <name evidence="6" type="ORF">EXIGLDRAFT_729371</name>
</gene>
<keyword evidence="1" id="KW-0479">Metal-binding</keyword>
<dbReference type="Proteomes" id="UP000077266">
    <property type="component" value="Unassembled WGS sequence"/>
</dbReference>
<dbReference type="GO" id="GO:0008270">
    <property type="term" value="F:zinc ion binding"/>
    <property type="evidence" value="ECO:0007669"/>
    <property type="project" value="UniProtKB-KW"/>
</dbReference>
<dbReference type="InterPro" id="IPR002893">
    <property type="entry name" value="Znf_MYND"/>
</dbReference>
<keyword evidence="7" id="KW-1185">Reference proteome</keyword>
<evidence type="ECO:0000256" key="1">
    <source>
        <dbReference type="ARBA" id="ARBA00022723"/>
    </source>
</evidence>
<feature type="domain" description="MYND-type" evidence="5">
    <location>
        <begin position="335"/>
        <end position="382"/>
    </location>
</feature>
<organism evidence="6 7">
    <name type="scientific">Exidia glandulosa HHB12029</name>
    <dbReference type="NCBI Taxonomy" id="1314781"/>
    <lineage>
        <taxon>Eukaryota</taxon>
        <taxon>Fungi</taxon>
        <taxon>Dikarya</taxon>
        <taxon>Basidiomycota</taxon>
        <taxon>Agaricomycotina</taxon>
        <taxon>Agaricomycetes</taxon>
        <taxon>Auriculariales</taxon>
        <taxon>Exidiaceae</taxon>
        <taxon>Exidia</taxon>
    </lineage>
</organism>
<dbReference type="PROSITE" id="PS50865">
    <property type="entry name" value="ZF_MYND_2"/>
    <property type="match status" value="1"/>
</dbReference>
<proteinExistence type="predicted"/>
<dbReference type="Pfam" id="PF01753">
    <property type="entry name" value="zf-MYND"/>
    <property type="match status" value="1"/>
</dbReference>
<sequence>MSLVQRARALSTQLDPANPSCCFLCLQAFADDLWDCKDELDQLRTECHAFWDALVLLVGFPRSDESLATLRYNLLGITADCDVLTEAMNHLRYIFRSNPEREDSVPVEEPVHVFMDALLRILHVGLVEGSKSAVLRADTRNKTFANRRGAPHWPPTPQRLFPLGRPFSVGNMMSWCSYMPTYWSPFMILSDYIIIARDHVLPFILSDVLRDETVRLTIQKLSDDEPKDRVLNILAAAMLLKMLADGPHSEQRDVDAFVSGHEQELFDAARTALDVVGLDHVLSWSLVAFAIDLHRRLNLPDSALGDDLVIFRNPEVGVVPMIRAAIRVERKSRICARYGCSARDTGGSFPQCSRCKVLRYCTRECQLRDWKEGAPVPHKKVCPFILEVTNVEDIVRPLSEGREDVRFASDNIDNRGYWYLCQYACKPDLLTPDLRERMESFAKTWEAVVNSPPCIEISAIFGVFIRF</sequence>
<reference evidence="6 7" key="1">
    <citation type="journal article" date="2016" name="Mol. Biol. Evol.">
        <title>Comparative Genomics of Early-Diverging Mushroom-Forming Fungi Provides Insights into the Origins of Lignocellulose Decay Capabilities.</title>
        <authorList>
            <person name="Nagy L.G."/>
            <person name="Riley R."/>
            <person name="Tritt A."/>
            <person name="Adam C."/>
            <person name="Daum C."/>
            <person name="Floudas D."/>
            <person name="Sun H."/>
            <person name="Yadav J.S."/>
            <person name="Pangilinan J."/>
            <person name="Larsson K.H."/>
            <person name="Matsuura K."/>
            <person name="Barry K."/>
            <person name="Labutti K."/>
            <person name="Kuo R."/>
            <person name="Ohm R.A."/>
            <person name="Bhattacharya S.S."/>
            <person name="Shirouzu T."/>
            <person name="Yoshinaga Y."/>
            <person name="Martin F.M."/>
            <person name="Grigoriev I.V."/>
            <person name="Hibbett D.S."/>
        </authorList>
    </citation>
    <scope>NUCLEOTIDE SEQUENCE [LARGE SCALE GENOMIC DNA]</scope>
    <source>
        <strain evidence="6 7">HHB12029</strain>
    </source>
</reference>
<keyword evidence="3" id="KW-0862">Zinc</keyword>
<name>A0A165CL65_EXIGL</name>
<dbReference type="AlphaFoldDB" id="A0A165CL65"/>
<evidence type="ECO:0000256" key="2">
    <source>
        <dbReference type="ARBA" id="ARBA00022771"/>
    </source>
</evidence>
<evidence type="ECO:0000313" key="6">
    <source>
        <dbReference type="EMBL" id="KZV82671.1"/>
    </source>
</evidence>